<evidence type="ECO:0000313" key="10">
    <source>
        <dbReference type="Proteomes" id="UP000521748"/>
    </source>
</evidence>
<protein>
    <submittedName>
        <fullName evidence="9">Drug/metabolite transporter (DMT)-like permease</fullName>
    </submittedName>
</protein>
<gene>
    <name evidence="9" type="ORF">FHU41_002250</name>
</gene>
<comment type="caution">
    <text evidence="9">The sequence shown here is derived from an EMBL/GenBank/DDBJ whole genome shotgun (WGS) entry which is preliminary data.</text>
</comment>
<keyword evidence="3" id="KW-1003">Cell membrane</keyword>
<evidence type="ECO:0000313" key="9">
    <source>
        <dbReference type="EMBL" id="NYE96000.1"/>
    </source>
</evidence>
<evidence type="ECO:0000256" key="1">
    <source>
        <dbReference type="ARBA" id="ARBA00004651"/>
    </source>
</evidence>
<dbReference type="Proteomes" id="UP000521748">
    <property type="component" value="Unassembled WGS sequence"/>
</dbReference>
<comment type="similarity">
    <text evidence="2">Belongs to the EamA transporter family.</text>
</comment>
<feature type="transmembrane region" description="Helical" evidence="7">
    <location>
        <begin position="224"/>
        <end position="244"/>
    </location>
</feature>
<feature type="transmembrane region" description="Helical" evidence="7">
    <location>
        <begin position="76"/>
        <end position="95"/>
    </location>
</feature>
<comment type="subcellular location">
    <subcellularLocation>
        <location evidence="1">Cell membrane</location>
        <topology evidence="1">Multi-pass membrane protein</topology>
    </subcellularLocation>
</comment>
<dbReference type="AlphaFoldDB" id="A0A7Y9LUX7"/>
<evidence type="ECO:0000256" key="6">
    <source>
        <dbReference type="ARBA" id="ARBA00023136"/>
    </source>
</evidence>
<feature type="transmembrane region" description="Helical" evidence="7">
    <location>
        <begin position="101"/>
        <end position="120"/>
    </location>
</feature>
<evidence type="ECO:0000259" key="8">
    <source>
        <dbReference type="Pfam" id="PF00892"/>
    </source>
</evidence>
<feature type="transmembrane region" description="Helical" evidence="7">
    <location>
        <begin position="127"/>
        <end position="145"/>
    </location>
</feature>
<sequence length="325" mass="34370">MTTTSRNTFIGFGLALASAVAFGFSGTFAKSLFETGWSSGAAILGRVGGAAIVLLIPVLVMLFRRWPAVRSELPRIALYGVVPIALCQLFFFNAVQHLSVGVALLLEYLSPVLLVLYSWLQSRKRPAALILAGTVSAIIGLLLVLDLSGAQSIDPIGVLWGLAAAVCSAFYFVMSARTVEGVPPVLMIGGGLIVGAVMIFALGLFGAMPMAFSTQNVVFAGESVSWLVPVLGLALVGTVFAYITGVMSVRRLGTRVSSFVSLMEVLFAVLWAWLLLSELPHPIQLLGGILIMLGVVLVRIGEVRTTAAAEVVEEWSPEASTLSRS</sequence>
<dbReference type="InterPro" id="IPR050638">
    <property type="entry name" value="AA-Vitamin_Transporters"/>
</dbReference>
<dbReference type="SUPFAM" id="SSF103481">
    <property type="entry name" value="Multidrug resistance efflux transporter EmrE"/>
    <property type="match status" value="2"/>
</dbReference>
<keyword evidence="4 7" id="KW-0812">Transmembrane</keyword>
<accession>A0A7Y9LUX7</accession>
<evidence type="ECO:0000256" key="7">
    <source>
        <dbReference type="SAM" id="Phobius"/>
    </source>
</evidence>
<reference evidence="9 10" key="1">
    <citation type="submission" date="2020-07" db="EMBL/GenBank/DDBJ databases">
        <title>Sequencing the genomes of 1000 actinobacteria strains.</title>
        <authorList>
            <person name="Klenk H.-P."/>
        </authorList>
    </citation>
    <scope>NUCLEOTIDE SEQUENCE [LARGE SCALE GENOMIC DNA]</scope>
    <source>
        <strain evidence="9 10">DSM 102047</strain>
    </source>
</reference>
<dbReference type="GO" id="GO:0005886">
    <property type="term" value="C:plasma membrane"/>
    <property type="evidence" value="ECO:0007669"/>
    <property type="project" value="UniProtKB-SubCell"/>
</dbReference>
<keyword evidence="5 7" id="KW-1133">Transmembrane helix</keyword>
<feature type="transmembrane region" description="Helical" evidence="7">
    <location>
        <begin position="157"/>
        <end position="174"/>
    </location>
</feature>
<evidence type="ECO:0000256" key="3">
    <source>
        <dbReference type="ARBA" id="ARBA00022475"/>
    </source>
</evidence>
<feature type="transmembrane region" description="Helical" evidence="7">
    <location>
        <begin position="282"/>
        <end position="300"/>
    </location>
</feature>
<dbReference type="PANTHER" id="PTHR32322">
    <property type="entry name" value="INNER MEMBRANE TRANSPORTER"/>
    <property type="match status" value="1"/>
</dbReference>
<evidence type="ECO:0000256" key="4">
    <source>
        <dbReference type="ARBA" id="ARBA00022692"/>
    </source>
</evidence>
<feature type="transmembrane region" description="Helical" evidence="7">
    <location>
        <begin position="256"/>
        <end position="276"/>
    </location>
</feature>
<organism evidence="9 10">
    <name type="scientific">Psychromicrobium silvestre</name>
    <dbReference type="NCBI Taxonomy" id="1645614"/>
    <lineage>
        <taxon>Bacteria</taxon>
        <taxon>Bacillati</taxon>
        <taxon>Actinomycetota</taxon>
        <taxon>Actinomycetes</taxon>
        <taxon>Micrococcales</taxon>
        <taxon>Micrococcaceae</taxon>
        <taxon>Psychromicrobium</taxon>
    </lineage>
</organism>
<evidence type="ECO:0000256" key="2">
    <source>
        <dbReference type="ARBA" id="ARBA00007362"/>
    </source>
</evidence>
<dbReference type="RefSeq" id="WP_179389713.1">
    <property type="nucleotide sequence ID" value="NZ_JACBYQ010000002.1"/>
</dbReference>
<name>A0A7Y9LUX7_9MICC</name>
<feature type="domain" description="EamA" evidence="8">
    <location>
        <begin position="156"/>
        <end position="298"/>
    </location>
</feature>
<dbReference type="EMBL" id="JACBYQ010000002">
    <property type="protein sequence ID" value="NYE96000.1"/>
    <property type="molecule type" value="Genomic_DNA"/>
</dbReference>
<keyword evidence="10" id="KW-1185">Reference proteome</keyword>
<keyword evidence="6 7" id="KW-0472">Membrane</keyword>
<dbReference type="InterPro" id="IPR000620">
    <property type="entry name" value="EamA_dom"/>
</dbReference>
<dbReference type="PANTHER" id="PTHR32322:SF18">
    <property type="entry name" value="S-ADENOSYLMETHIONINE_S-ADENOSYLHOMOCYSTEINE TRANSPORTER"/>
    <property type="match status" value="1"/>
</dbReference>
<proteinExistence type="inferred from homology"/>
<feature type="transmembrane region" description="Helical" evidence="7">
    <location>
        <begin position="39"/>
        <end position="64"/>
    </location>
</feature>
<feature type="transmembrane region" description="Helical" evidence="7">
    <location>
        <begin position="186"/>
        <end position="212"/>
    </location>
</feature>
<dbReference type="Pfam" id="PF00892">
    <property type="entry name" value="EamA"/>
    <property type="match status" value="2"/>
</dbReference>
<feature type="domain" description="EamA" evidence="8">
    <location>
        <begin position="10"/>
        <end position="145"/>
    </location>
</feature>
<evidence type="ECO:0000256" key="5">
    <source>
        <dbReference type="ARBA" id="ARBA00022989"/>
    </source>
</evidence>
<dbReference type="InterPro" id="IPR037185">
    <property type="entry name" value="EmrE-like"/>
</dbReference>